<dbReference type="InterPro" id="IPR017687">
    <property type="entry name" value="BamB"/>
</dbReference>
<dbReference type="SMART" id="SM00564">
    <property type="entry name" value="PQQ"/>
    <property type="match status" value="6"/>
</dbReference>
<dbReference type="Proteomes" id="UP000252357">
    <property type="component" value="Unassembled WGS sequence"/>
</dbReference>
<sequence length="374" mass="40100">MAASARLLFVGLALVLGACSSKPTYEKAELRPIQTTLGVKQAWRAELGKARSALFQPAVVGAAVFSAGDGRVYRLNLENGTRVWQAEIGKTLSAGVGADSQIVVVATNKGEVIALDSSTGKEKWRAQASSEVVQSPVVGYGLVVVRSQDNRIHAFEAQSGKRRWAYQRQTPSLILRVASGLLLTETAVYAGMPGGRLIALTLNNGSPRWEVAVAFPKGATELERVADVVGMPMLQGRAVCAVTYQGRLACFDMATGQQDWGRDFSSNNGLSVDARFVFAADDRSILHAFSRNGGASVWRNDKLVYRDLTAPLSVGRAVVVGDSEGFVHWLSREDGAFMARSRADDAPIVVAPVATELGVLIQSQDGRLVAYIFE</sequence>
<dbReference type="AlphaFoldDB" id="A0A368L8M3"/>
<name>A0A368L8M3_9BURK</name>
<dbReference type="Gene3D" id="2.130.10.10">
    <property type="entry name" value="YVTN repeat-like/Quinoprotein amine dehydrogenase"/>
    <property type="match status" value="1"/>
</dbReference>
<accession>A0A368L8M3</accession>
<dbReference type="HAMAP" id="MF_00923">
    <property type="entry name" value="OM_assembly_BamB"/>
    <property type="match status" value="1"/>
</dbReference>
<gene>
    <name evidence="4 7" type="primary">bamB</name>
    <name evidence="7" type="ORF">DU000_03900</name>
</gene>
<dbReference type="GO" id="GO:0051205">
    <property type="term" value="P:protein insertion into membrane"/>
    <property type="evidence" value="ECO:0007669"/>
    <property type="project" value="UniProtKB-UniRule"/>
</dbReference>
<dbReference type="SUPFAM" id="SSF50998">
    <property type="entry name" value="Quinoprotein alcohol dehydrogenase-like"/>
    <property type="match status" value="1"/>
</dbReference>
<comment type="function">
    <text evidence="4">Part of the outer membrane protein assembly complex, which is involved in assembly and insertion of beta-barrel proteins into the outer membrane.</text>
</comment>
<dbReference type="InterPro" id="IPR011047">
    <property type="entry name" value="Quinoprotein_ADH-like_sf"/>
</dbReference>
<evidence type="ECO:0000313" key="8">
    <source>
        <dbReference type="Proteomes" id="UP000252357"/>
    </source>
</evidence>
<dbReference type="GO" id="GO:0009279">
    <property type="term" value="C:cell outer membrane"/>
    <property type="evidence" value="ECO:0007669"/>
    <property type="project" value="UniProtKB-SubCell"/>
</dbReference>
<dbReference type="PROSITE" id="PS51257">
    <property type="entry name" value="PROKAR_LIPOPROTEIN"/>
    <property type="match status" value="1"/>
</dbReference>
<dbReference type="EMBL" id="QPGB01000001">
    <property type="protein sequence ID" value="RCS59954.1"/>
    <property type="molecule type" value="Genomic_DNA"/>
</dbReference>
<dbReference type="OrthoDB" id="5173551at2"/>
<keyword evidence="2 4" id="KW-0472">Membrane</keyword>
<dbReference type="Pfam" id="PF13360">
    <property type="entry name" value="PQQ_2"/>
    <property type="match status" value="1"/>
</dbReference>
<evidence type="ECO:0000256" key="1">
    <source>
        <dbReference type="ARBA" id="ARBA00022729"/>
    </source>
</evidence>
<feature type="chain" id="PRO_5017089920" description="Outer membrane protein assembly factor BamB" evidence="5">
    <location>
        <begin position="19"/>
        <end position="374"/>
    </location>
</feature>
<evidence type="ECO:0000256" key="5">
    <source>
        <dbReference type="SAM" id="SignalP"/>
    </source>
</evidence>
<dbReference type="InterPro" id="IPR018391">
    <property type="entry name" value="PQQ_b-propeller_rpt"/>
</dbReference>
<dbReference type="InterPro" id="IPR002372">
    <property type="entry name" value="PQQ_rpt_dom"/>
</dbReference>
<evidence type="ECO:0000313" key="7">
    <source>
        <dbReference type="EMBL" id="RCS59954.1"/>
    </source>
</evidence>
<comment type="caution">
    <text evidence="7">The sequence shown here is derived from an EMBL/GenBank/DDBJ whole genome shotgun (WGS) entry which is preliminary data.</text>
</comment>
<evidence type="ECO:0000259" key="6">
    <source>
        <dbReference type="Pfam" id="PF13360"/>
    </source>
</evidence>
<evidence type="ECO:0000256" key="3">
    <source>
        <dbReference type="ARBA" id="ARBA00023237"/>
    </source>
</evidence>
<dbReference type="PANTHER" id="PTHR34512:SF30">
    <property type="entry name" value="OUTER MEMBRANE PROTEIN ASSEMBLY FACTOR BAMB"/>
    <property type="match status" value="1"/>
</dbReference>
<reference evidence="7 8" key="1">
    <citation type="journal article" date="2018" name="Int. J. Syst. Evol. Microbiol.">
        <title>Parvibium lacunae gen. nov., sp. nov., a new member of the family Alcaligenaceae isolated from a freshwater pond.</title>
        <authorList>
            <person name="Chen W.M."/>
            <person name="Xie P.B."/>
            <person name="Hsu M.Y."/>
            <person name="Sheu S.Y."/>
        </authorList>
    </citation>
    <scope>NUCLEOTIDE SEQUENCE [LARGE SCALE GENOMIC DNA]</scope>
    <source>
        <strain evidence="7 8">KMB9</strain>
    </source>
</reference>
<organism evidence="7 8">
    <name type="scientific">Parvibium lacunae</name>
    <dbReference type="NCBI Taxonomy" id="1888893"/>
    <lineage>
        <taxon>Bacteria</taxon>
        <taxon>Pseudomonadati</taxon>
        <taxon>Pseudomonadota</taxon>
        <taxon>Betaproteobacteria</taxon>
        <taxon>Burkholderiales</taxon>
        <taxon>Alcaligenaceae</taxon>
        <taxon>Parvibium</taxon>
    </lineage>
</organism>
<protein>
    <recommendedName>
        <fullName evidence="4">Outer membrane protein assembly factor BamB</fullName>
    </recommendedName>
</protein>
<dbReference type="NCBIfam" id="TIGR03300">
    <property type="entry name" value="assembly_YfgL"/>
    <property type="match status" value="1"/>
</dbReference>
<keyword evidence="8" id="KW-1185">Reference proteome</keyword>
<keyword evidence="4" id="KW-0449">Lipoprotein</keyword>
<comment type="similarity">
    <text evidence="4">Belongs to the BamB family.</text>
</comment>
<feature type="domain" description="Pyrrolo-quinoline quinone repeat" evidence="6">
    <location>
        <begin position="69"/>
        <end position="300"/>
    </location>
</feature>
<keyword evidence="3 4" id="KW-0998">Cell outer membrane</keyword>
<evidence type="ECO:0000256" key="4">
    <source>
        <dbReference type="HAMAP-Rule" id="MF_00923"/>
    </source>
</evidence>
<keyword evidence="4" id="KW-0564">Palmitate</keyword>
<comment type="subcellular location">
    <subcellularLocation>
        <location evidence="4">Cell outer membrane</location>
        <topology evidence="4">Lipid-anchor</topology>
    </subcellularLocation>
</comment>
<proteinExistence type="inferred from homology"/>
<keyword evidence="1 4" id="KW-0732">Signal</keyword>
<dbReference type="PANTHER" id="PTHR34512">
    <property type="entry name" value="CELL SURFACE PROTEIN"/>
    <property type="match status" value="1"/>
</dbReference>
<dbReference type="GO" id="GO:0043165">
    <property type="term" value="P:Gram-negative-bacterium-type cell outer membrane assembly"/>
    <property type="evidence" value="ECO:0007669"/>
    <property type="project" value="UniProtKB-UniRule"/>
</dbReference>
<dbReference type="InterPro" id="IPR015943">
    <property type="entry name" value="WD40/YVTN_repeat-like_dom_sf"/>
</dbReference>
<evidence type="ECO:0000256" key="2">
    <source>
        <dbReference type="ARBA" id="ARBA00023136"/>
    </source>
</evidence>
<comment type="subunit">
    <text evidence="4">Part of the Bam complex.</text>
</comment>
<feature type="signal peptide" evidence="5">
    <location>
        <begin position="1"/>
        <end position="18"/>
    </location>
</feature>